<reference evidence="8" key="1">
    <citation type="journal article" date="2021" name="Mol. Ecol. Resour.">
        <title>Phylogenomic analyses of the genus Drosophila reveals genomic signals of climate adaptation.</title>
        <authorList>
            <person name="Li F."/>
            <person name="Rane R.V."/>
            <person name="Luria V."/>
            <person name="Xiong Z."/>
            <person name="Chen J."/>
            <person name="Li Z."/>
            <person name="Catullo R.A."/>
            <person name="Griffin P.C."/>
            <person name="Schiffer M."/>
            <person name="Pearce S."/>
            <person name="Lee S.F."/>
            <person name="McElroy K."/>
            <person name="Stocker A."/>
            <person name="Shirriffs J."/>
            <person name="Cockerell F."/>
            <person name="Coppin C."/>
            <person name="Sgro C.M."/>
            <person name="Karger A."/>
            <person name="Cain J.W."/>
            <person name="Weber J.A."/>
            <person name="Santpere G."/>
            <person name="Kirschner M.W."/>
            <person name="Hoffmann A.A."/>
            <person name="Oakeshott J.G."/>
            <person name="Zhang G."/>
        </authorList>
    </citation>
    <scope>NUCLEOTIDE SEQUENCE</scope>
    <source>
        <strain evidence="8">BGI-SZ-2011g</strain>
    </source>
</reference>
<keyword evidence="2" id="KW-0719">Serine esterase</keyword>
<dbReference type="PROSITE" id="PS00941">
    <property type="entry name" value="CARBOXYLESTERASE_B_2"/>
    <property type="match status" value="1"/>
</dbReference>
<feature type="non-terminal residue" evidence="8">
    <location>
        <position position="548"/>
    </location>
</feature>
<evidence type="ECO:0000313" key="9">
    <source>
        <dbReference type="Proteomes" id="UP001200034"/>
    </source>
</evidence>
<organism evidence="8 9">
    <name type="scientific">Drosophila rubida</name>
    <dbReference type="NCBI Taxonomy" id="30044"/>
    <lineage>
        <taxon>Eukaryota</taxon>
        <taxon>Metazoa</taxon>
        <taxon>Ecdysozoa</taxon>
        <taxon>Arthropoda</taxon>
        <taxon>Hexapoda</taxon>
        <taxon>Insecta</taxon>
        <taxon>Pterygota</taxon>
        <taxon>Neoptera</taxon>
        <taxon>Endopterygota</taxon>
        <taxon>Diptera</taxon>
        <taxon>Brachycera</taxon>
        <taxon>Muscomorpha</taxon>
        <taxon>Ephydroidea</taxon>
        <taxon>Drosophilidae</taxon>
        <taxon>Drosophila</taxon>
    </lineage>
</organism>
<name>A0AAD4JS53_9MUSC</name>
<dbReference type="EMBL" id="JAJJHW010003409">
    <property type="protein sequence ID" value="KAH8358592.1"/>
    <property type="molecule type" value="Genomic_DNA"/>
</dbReference>
<dbReference type="Gene3D" id="3.40.50.1820">
    <property type="entry name" value="alpha/beta hydrolase"/>
    <property type="match status" value="1"/>
</dbReference>
<dbReference type="GO" id="GO:0052689">
    <property type="term" value="F:carboxylic ester hydrolase activity"/>
    <property type="evidence" value="ECO:0007669"/>
    <property type="project" value="UniProtKB-KW"/>
</dbReference>
<sequence length="548" mass="61248">VCILERIMSRCLAFGLFLFALGLAASESDPLLVELPNGQLKGRDNGAYYSYESIPYAEPPVGDLRFEAPRPYSQQWKHTFDATQPPQRCLQWSILIDEPNKLMGSEDCLTVSVYKPKNESRSTFPVVAVIHGGAFMFGGAAEVGHDLMLATGNMIVVKISYRLGPLGFLSTGDAALPGNFGLKDQRLALRWIKANIARFGGEPENLLLFGQSAGGASVHLQLLQQDTKQLARAAISISGNAFDPWVLQQGYRQRAFELANMLGCQHANSSAGLRDCLRLKDAKDIVTAVGNFLLIGYVPFAIFGPVVECEDAADAFLTQHPQEIISSGKFAEIPWLISYTTEDGGFNAAMLLEKQSNGKELIEDLNQRWMELAPDFLFYRQKMESMEEVNNYSNKLKEMYLGNRSFSMDSYWDVQRMFTDILFIHSVAKVIELYKQHGKSPLYAYVYDNPSQQGLAQWLARRSDVQFGTVHCDDFFLMFGTQPDSALTPVERTISQHFLQMIEGFAQHSDGALSYANCKFRNNLEHEQLQLLSITKDGCENVQMAALP</sequence>
<dbReference type="InterPro" id="IPR002018">
    <property type="entry name" value="CarbesteraseB"/>
</dbReference>
<evidence type="ECO:0000259" key="7">
    <source>
        <dbReference type="Pfam" id="PF00135"/>
    </source>
</evidence>
<protein>
    <recommendedName>
        <fullName evidence="6">Carboxylic ester hydrolase</fullName>
        <ecNumber evidence="6">3.1.1.-</ecNumber>
    </recommendedName>
</protein>
<dbReference type="CDD" id="cd00312">
    <property type="entry name" value="Esterase_lipase"/>
    <property type="match status" value="1"/>
</dbReference>
<dbReference type="InterPro" id="IPR029058">
    <property type="entry name" value="AB_hydrolase_fold"/>
</dbReference>
<evidence type="ECO:0000256" key="4">
    <source>
        <dbReference type="ARBA" id="ARBA00023157"/>
    </source>
</evidence>
<dbReference type="SUPFAM" id="SSF53474">
    <property type="entry name" value="alpha/beta-Hydrolases"/>
    <property type="match status" value="1"/>
</dbReference>
<dbReference type="InterPro" id="IPR050309">
    <property type="entry name" value="Type-B_Carboxylest/Lipase"/>
</dbReference>
<keyword evidence="5" id="KW-0325">Glycoprotein</keyword>
<dbReference type="Proteomes" id="UP001200034">
    <property type="component" value="Unassembled WGS sequence"/>
</dbReference>
<dbReference type="Pfam" id="PF00135">
    <property type="entry name" value="COesterase"/>
    <property type="match status" value="1"/>
</dbReference>
<evidence type="ECO:0000256" key="5">
    <source>
        <dbReference type="ARBA" id="ARBA00023180"/>
    </source>
</evidence>
<accession>A0AAD4JS53</accession>
<feature type="signal peptide" evidence="6">
    <location>
        <begin position="1"/>
        <end position="26"/>
    </location>
</feature>
<dbReference type="PANTHER" id="PTHR11559">
    <property type="entry name" value="CARBOXYLESTERASE"/>
    <property type="match status" value="1"/>
</dbReference>
<comment type="caution">
    <text evidence="8">The sequence shown here is derived from an EMBL/GenBank/DDBJ whole genome shotgun (WGS) entry which is preliminary data.</text>
</comment>
<keyword evidence="4" id="KW-1015">Disulfide bond</keyword>
<keyword evidence="9" id="KW-1185">Reference proteome</keyword>
<feature type="chain" id="PRO_5041783997" description="Carboxylic ester hydrolase" evidence="6">
    <location>
        <begin position="27"/>
        <end position="548"/>
    </location>
</feature>
<comment type="similarity">
    <text evidence="1 6">Belongs to the type-B carboxylesterase/lipase family.</text>
</comment>
<dbReference type="InterPro" id="IPR019826">
    <property type="entry name" value="Carboxylesterase_B_AS"/>
</dbReference>
<evidence type="ECO:0000256" key="1">
    <source>
        <dbReference type="ARBA" id="ARBA00005964"/>
    </source>
</evidence>
<dbReference type="InterPro" id="IPR019819">
    <property type="entry name" value="Carboxylesterase_B_CS"/>
</dbReference>
<dbReference type="AlphaFoldDB" id="A0AAD4JS53"/>
<dbReference type="EC" id="3.1.1.-" evidence="6"/>
<evidence type="ECO:0000256" key="6">
    <source>
        <dbReference type="RuleBase" id="RU361235"/>
    </source>
</evidence>
<evidence type="ECO:0000313" key="8">
    <source>
        <dbReference type="EMBL" id="KAH8358592.1"/>
    </source>
</evidence>
<gene>
    <name evidence="8" type="ORF">KR093_001220</name>
</gene>
<feature type="domain" description="Carboxylesterase type B" evidence="7">
    <location>
        <begin position="31"/>
        <end position="539"/>
    </location>
</feature>
<dbReference type="PROSITE" id="PS00122">
    <property type="entry name" value="CARBOXYLESTERASE_B_1"/>
    <property type="match status" value="1"/>
</dbReference>
<proteinExistence type="inferred from homology"/>
<keyword evidence="6" id="KW-0732">Signal</keyword>
<evidence type="ECO:0000256" key="3">
    <source>
        <dbReference type="ARBA" id="ARBA00022801"/>
    </source>
</evidence>
<evidence type="ECO:0000256" key="2">
    <source>
        <dbReference type="ARBA" id="ARBA00022487"/>
    </source>
</evidence>
<keyword evidence="3 6" id="KW-0378">Hydrolase</keyword>